<feature type="compositionally biased region" description="Polar residues" evidence="1">
    <location>
        <begin position="19"/>
        <end position="34"/>
    </location>
</feature>
<evidence type="ECO:0000256" key="1">
    <source>
        <dbReference type="SAM" id="MobiDB-lite"/>
    </source>
</evidence>
<dbReference type="AlphaFoldDB" id="A0AAV9Q6N7"/>
<feature type="compositionally biased region" description="Basic and acidic residues" evidence="1">
    <location>
        <begin position="1"/>
        <end position="12"/>
    </location>
</feature>
<organism evidence="2 3">
    <name type="scientific">Vermiconidia calcicola</name>
    <dbReference type="NCBI Taxonomy" id="1690605"/>
    <lineage>
        <taxon>Eukaryota</taxon>
        <taxon>Fungi</taxon>
        <taxon>Dikarya</taxon>
        <taxon>Ascomycota</taxon>
        <taxon>Pezizomycotina</taxon>
        <taxon>Dothideomycetes</taxon>
        <taxon>Dothideomycetidae</taxon>
        <taxon>Mycosphaerellales</taxon>
        <taxon>Extremaceae</taxon>
        <taxon>Vermiconidia</taxon>
    </lineage>
</organism>
<dbReference type="EMBL" id="JAXLQG010000011">
    <property type="protein sequence ID" value="KAK5534441.1"/>
    <property type="molecule type" value="Genomic_DNA"/>
</dbReference>
<dbReference type="InterPro" id="IPR021858">
    <property type="entry name" value="Fun_TF"/>
</dbReference>
<gene>
    <name evidence="2" type="ORF">LTR25_006473</name>
</gene>
<proteinExistence type="predicted"/>
<comment type="caution">
    <text evidence="2">The sequence shown here is derived from an EMBL/GenBank/DDBJ whole genome shotgun (WGS) entry which is preliminary data.</text>
</comment>
<keyword evidence="3" id="KW-1185">Reference proteome</keyword>
<evidence type="ECO:0000313" key="3">
    <source>
        <dbReference type="Proteomes" id="UP001345827"/>
    </source>
</evidence>
<feature type="region of interest" description="Disordered" evidence="1">
    <location>
        <begin position="1"/>
        <end position="51"/>
    </location>
</feature>
<evidence type="ECO:0000313" key="2">
    <source>
        <dbReference type="EMBL" id="KAK5534441.1"/>
    </source>
</evidence>
<dbReference type="Proteomes" id="UP001345827">
    <property type="component" value="Unassembled WGS sequence"/>
</dbReference>
<dbReference type="PANTHER" id="PTHR37540">
    <property type="entry name" value="TRANSCRIPTION FACTOR (ACR-2), PUTATIVE-RELATED-RELATED"/>
    <property type="match status" value="1"/>
</dbReference>
<sequence length="487" mass="55879">MDGHGQREEGSMRRARLSRTVQLPRRNSNSSRGPNTDDDSDNTRCPSPLLTVDGGYRIDPFLRYPVSRVSKGVQFMTDYYIRIWAPQQAQSLKMHNGGGSNVLLTLILPLALQSEMLFEATIGMTRAAWLLRRGSEPLEDKMLLRHKGATLLHLRNMLEGGRQSRSDLVLLTMSTLLTFNYMIDDVESFEVHLRALENMLQSYDPDEDNELQNFVRGRVLAFGVLASFMHAHQPSYATRINEPGHRISILTYPGHPFPPDLCELIAKLPEGFAEVALSRNIAIEFISFLVRLTELVDRFARATDQRMSTPRPEMTMQRAIYDLQCLSALPLNQIEAQMVRALLAFCLHLYNEVSFHIPLARPLRPIIEGFNEETETPRHPWLRRCLLWCSMAIASSWDAQIDASPERHVVLDGLIALLEEARSWESMQRMMGKFFWHGRLADHWEVCWRAAFFRSRRYRRGASQMASIPHLLIENSRESSKSSDDLQ</sequence>
<accession>A0AAV9Q6N7</accession>
<protein>
    <submittedName>
        <fullName evidence="2">Uncharacterized protein</fullName>
    </submittedName>
</protein>
<dbReference type="PANTHER" id="PTHR37540:SF10">
    <property type="entry name" value="SIGMA-70 REGION 2 FAMILY PROTEIN"/>
    <property type="match status" value="1"/>
</dbReference>
<reference evidence="2 3" key="1">
    <citation type="submission" date="2023-06" db="EMBL/GenBank/DDBJ databases">
        <title>Black Yeasts Isolated from many extreme environments.</title>
        <authorList>
            <person name="Coleine C."/>
            <person name="Stajich J.E."/>
            <person name="Selbmann L."/>
        </authorList>
    </citation>
    <scope>NUCLEOTIDE SEQUENCE [LARGE SCALE GENOMIC DNA]</scope>
    <source>
        <strain evidence="2 3">CCFEE 5887</strain>
    </source>
</reference>
<dbReference type="Pfam" id="PF11951">
    <property type="entry name" value="Fungal_trans_2"/>
    <property type="match status" value="1"/>
</dbReference>
<name>A0AAV9Q6N7_9PEZI</name>